<organism evidence="3 4">
    <name type="scientific">Handroanthus impetiginosus</name>
    <dbReference type="NCBI Taxonomy" id="429701"/>
    <lineage>
        <taxon>Eukaryota</taxon>
        <taxon>Viridiplantae</taxon>
        <taxon>Streptophyta</taxon>
        <taxon>Embryophyta</taxon>
        <taxon>Tracheophyta</taxon>
        <taxon>Spermatophyta</taxon>
        <taxon>Magnoliopsida</taxon>
        <taxon>eudicotyledons</taxon>
        <taxon>Gunneridae</taxon>
        <taxon>Pentapetalae</taxon>
        <taxon>asterids</taxon>
        <taxon>lamiids</taxon>
        <taxon>Lamiales</taxon>
        <taxon>Bignoniaceae</taxon>
        <taxon>Crescentiina</taxon>
        <taxon>Tabebuia alliance</taxon>
        <taxon>Handroanthus</taxon>
    </lineage>
</organism>
<dbReference type="Proteomes" id="UP000231279">
    <property type="component" value="Unassembled WGS sequence"/>
</dbReference>
<dbReference type="Gene3D" id="3.40.50.2000">
    <property type="entry name" value="Glycogen Phosphorylase B"/>
    <property type="match status" value="3"/>
</dbReference>
<reference evidence="4" key="1">
    <citation type="journal article" date="2018" name="Gigascience">
        <title>Genome assembly of the Pink Ipe (Handroanthus impetiginosus, Bignoniaceae), a highly valued, ecologically keystone Neotropical timber forest tree.</title>
        <authorList>
            <person name="Silva-Junior O.B."/>
            <person name="Grattapaglia D."/>
            <person name="Novaes E."/>
            <person name="Collevatti R.G."/>
        </authorList>
    </citation>
    <scope>NUCLEOTIDE SEQUENCE [LARGE SCALE GENOMIC DNA]</scope>
    <source>
        <strain evidence="4">cv. UFG-1</strain>
    </source>
</reference>
<feature type="coiled-coil region" evidence="2">
    <location>
        <begin position="296"/>
        <end position="324"/>
    </location>
</feature>
<gene>
    <name evidence="3" type="ORF">CDL12_19852</name>
</gene>
<evidence type="ECO:0000256" key="2">
    <source>
        <dbReference type="SAM" id="Coils"/>
    </source>
</evidence>
<protein>
    <submittedName>
        <fullName evidence="3">Uncharacterized protein</fullName>
    </submittedName>
</protein>
<dbReference type="SUPFAM" id="SSF53756">
    <property type="entry name" value="UDP-Glycosyltransferase/glycogen phosphorylase"/>
    <property type="match status" value="1"/>
</dbReference>
<accession>A0A2G9GQK4</accession>
<dbReference type="InterPro" id="IPR002213">
    <property type="entry name" value="UDP_glucos_trans"/>
</dbReference>
<dbReference type="AlphaFoldDB" id="A0A2G9GQK4"/>
<evidence type="ECO:0000313" key="3">
    <source>
        <dbReference type="EMBL" id="PIN07587.1"/>
    </source>
</evidence>
<dbReference type="Pfam" id="PF00201">
    <property type="entry name" value="UDPGT"/>
    <property type="match status" value="1"/>
</dbReference>
<evidence type="ECO:0000313" key="4">
    <source>
        <dbReference type="Proteomes" id="UP000231279"/>
    </source>
</evidence>
<dbReference type="OrthoDB" id="5835829at2759"/>
<name>A0A2G9GQK4_9LAMI</name>
<proteinExistence type="predicted"/>
<dbReference type="PANTHER" id="PTHR48044:SF82">
    <property type="entry name" value="GLYCOSYLTRANSFERASE"/>
    <property type="match status" value="1"/>
</dbReference>
<dbReference type="GO" id="GO:0008194">
    <property type="term" value="F:UDP-glycosyltransferase activity"/>
    <property type="evidence" value="ECO:0007669"/>
    <property type="project" value="InterPro"/>
</dbReference>
<dbReference type="GO" id="GO:1901135">
    <property type="term" value="P:carbohydrate derivative metabolic process"/>
    <property type="evidence" value="ECO:0007669"/>
    <property type="project" value="UniProtKB-ARBA"/>
</dbReference>
<keyword evidence="4" id="KW-1185">Reference proteome</keyword>
<comment type="caution">
    <text evidence="3">The sequence shown here is derived from an EMBL/GenBank/DDBJ whole genome shotgun (WGS) entry which is preliminary data.</text>
</comment>
<keyword evidence="1" id="KW-0808">Transferase</keyword>
<sequence>MEKEQPKIKILMFPWLAHGHTFPFLELARRLLRRNFIIYTYNSSYDDIFIKLVELHIPSLVELLPHFHTTQNLPSNLLPTLLKEFQMSSSSFSDILSSINPDLLIYDICREVEEKYIDSLSVLYKKRVVTTCPLIVDSSDYDHEEFSKIMKWLSPKSRYSMVYISFGKEYVLSKEQIVKIAKTLKLCEVNFIWAIRFPGDEKMTSVENAFLIEFLERVNERGLIVQGYYGWSSITEGIYFGIPIIAMPIKSEQLINALLVVEVGVGVEVGREGDELYVRERIAKAINKVIVEMEFCEDITNRAKKLSEKIKEKEEQEVNEAAMELLKTCMKNK</sequence>
<keyword evidence="2" id="KW-0175">Coiled coil</keyword>
<evidence type="ECO:0000256" key="1">
    <source>
        <dbReference type="ARBA" id="ARBA00022679"/>
    </source>
</evidence>
<dbReference type="PANTHER" id="PTHR48044">
    <property type="entry name" value="GLYCOSYLTRANSFERASE"/>
    <property type="match status" value="1"/>
</dbReference>
<dbReference type="EMBL" id="NKXS01004053">
    <property type="protein sequence ID" value="PIN07587.1"/>
    <property type="molecule type" value="Genomic_DNA"/>
</dbReference>